<proteinExistence type="predicted"/>
<accession>A0A9Q0RNI3</accession>
<keyword evidence="3" id="KW-1185">Reference proteome</keyword>
<organism evidence="2 3">
    <name type="scientific">Blomia tropicalis</name>
    <name type="common">Mite</name>
    <dbReference type="NCBI Taxonomy" id="40697"/>
    <lineage>
        <taxon>Eukaryota</taxon>
        <taxon>Metazoa</taxon>
        <taxon>Ecdysozoa</taxon>
        <taxon>Arthropoda</taxon>
        <taxon>Chelicerata</taxon>
        <taxon>Arachnida</taxon>
        <taxon>Acari</taxon>
        <taxon>Acariformes</taxon>
        <taxon>Sarcoptiformes</taxon>
        <taxon>Astigmata</taxon>
        <taxon>Glycyphagoidea</taxon>
        <taxon>Echimyopodidae</taxon>
        <taxon>Blomia</taxon>
    </lineage>
</organism>
<feature type="region of interest" description="Disordered" evidence="1">
    <location>
        <begin position="153"/>
        <end position="174"/>
    </location>
</feature>
<name>A0A9Q0RNI3_BLOTA</name>
<evidence type="ECO:0000256" key="1">
    <source>
        <dbReference type="SAM" id="MobiDB-lite"/>
    </source>
</evidence>
<reference evidence="2" key="1">
    <citation type="submission" date="2022-12" db="EMBL/GenBank/DDBJ databases">
        <title>Genome assemblies of Blomia tropicalis.</title>
        <authorList>
            <person name="Cui Y."/>
        </authorList>
    </citation>
    <scope>NUCLEOTIDE SEQUENCE</scope>
    <source>
        <tissue evidence="2">Adult mites</tissue>
    </source>
</reference>
<comment type="caution">
    <text evidence="2">The sequence shown here is derived from an EMBL/GenBank/DDBJ whole genome shotgun (WGS) entry which is preliminary data.</text>
</comment>
<protein>
    <submittedName>
        <fullName evidence="2">Uncharacterized protein</fullName>
    </submittedName>
</protein>
<feature type="compositionally biased region" description="Polar residues" evidence="1">
    <location>
        <begin position="153"/>
        <end position="166"/>
    </location>
</feature>
<gene>
    <name evidence="2" type="ORF">RDWZM_006558</name>
</gene>
<sequence>MAFAITIIYLWYFKLGPGKGYKLAIVPINAMVIKRRSSNQNLQQEQKRQISTMSTGVSDLSTFRVRQPTENEQLNNQEVQQQLNNSGKVKVNQRLEKTNSDGHNNGNVFQTIGNKQFNNPMAQNNQTVNHVEPISNNEGSLRNQPIMQQANQTKPVTIDRFSNSPVDPTDVPSC</sequence>
<dbReference type="Proteomes" id="UP001142055">
    <property type="component" value="Chromosome 2"/>
</dbReference>
<dbReference type="AlphaFoldDB" id="A0A9Q0RNI3"/>
<evidence type="ECO:0000313" key="2">
    <source>
        <dbReference type="EMBL" id="KAJ6220746.1"/>
    </source>
</evidence>
<dbReference type="EMBL" id="JAPWDV010000002">
    <property type="protein sequence ID" value="KAJ6220746.1"/>
    <property type="molecule type" value="Genomic_DNA"/>
</dbReference>
<evidence type="ECO:0000313" key="3">
    <source>
        <dbReference type="Proteomes" id="UP001142055"/>
    </source>
</evidence>